<feature type="region of interest" description="Disordered" evidence="1">
    <location>
        <begin position="316"/>
        <end position="353"/>
    </location>
</feature>
<dbReference type="InterPro" id="IPR038832">
    <property type="entry name" value="CDCA3"/>
</dbReference>
<protein>
    <submittedName>
        <fullName evidence="3">Uncharacterized protein LOC113496571</fullName>
    </submittedName>
</protein>
<dbReference type="KEGG" id="tnl:113496571"/>
<dbReference type="GeneID" id="113496571"/>
<feature type="compositionally biased region" description="Basic and acidic residues" evidence="1">
    <location>
        <begin position="19"/>
        <end position="29"/>
    </location>
</feature>
<dbReference type="OrthoDB" id="6337960at2759"/>
<feature type="region of interest" description="Disordered" evidence="1">
    <location>
        <begin position="415"/>
        <end position="434"/>
    </location>
</feature>
<sequence>MGSNTSKPTNETAVGALKNDLDVNKDNSDPRSPTPEISRTPLHNKSSSKHNITKNVDLRKTFENANVDEKLIHKNPILSAVIKNHLQSFDPRSPTQDFERTPIIIASKIDEMTNAKKKLLRAQSDNCASPVLKTENEDSCDSCTEACEKSPDLMVSRNLCEGFYNTTLDDTIKETEEPLGSSTASNEAIETNISKVEDKPKFLETNFEYVIESETDKFEDSEEIVTSTNDADNTNDSEVNDTPVFQLLNDDPRSPSIGIERTPIVVAKIDEDSNEAIVENMSDDSLIKVLQNTNVELRQNGNKTDRNVEGLLIYEDDSSGLNDTPKKSKSASNSGSRTPLSCMKNKADAGHTRSKSANMLYDPKNQKNVLSKIPKRVSHIPRLKCLTKQSNLVPAGSSVSLKNISKAATIVGDCENTPPHSHRDRWDKDTSIVL</sequence>
<dbReference type="RefSeq" id="XP_026731636.1">
    <property type="nucleotide sequence ID" value="XM_026875835.1"/>
</dbReference>
<dbReference type="InParanoid" id="A0A7E5VU14"/>
<dbReference type="PANTHER" id="PTHR34756">
    <property type="entry name" value="CELL DIVISION CYCLE-ASSOCIATED PROTEIN 3"/>
    <property type="match status" value="1"/>
</dbReference>
<dbReference type="Proteomes" id="UP000322000">
    <property type="component" value="Chromosome 8"/>
</dbReference>
<gene>
    <name evidence="3" type="primary">LOC113496571</name>
</gene>
<reference evidence="3" key="1">
    <citation type="submission" date="2025-08" db="UniProtKB">
        <authorList>
            <consortium name="RefSeq"/>
        </authorList>
    </citation>
    <scope>IDENTIFICATION</scope>
</reference>
<feature type="compositionally biased region" description="Polar residues" evidence="1">
    <location>
        <begin position="35"/>
        <end position="45"/>
    </location>
</feature>
<feature type="compositionally biased region" description="Polar residues" evidence="1">
    <location>
        <begin position="1"/>
        <end position="12"/>
    </location>
</feature>
<evidence type="ECO:0000313" key="3">
    <source>
        <dbReference type="RefSeq" id="XP_026731636.1"/>
    </source>
</evidence>
<organism evidence="2 3">
    <name type="scientific">Trichoplusia ni</name>
    <name type="common">Cabbage looper</name>
    <dbReference type="NCBI Taxonomy" id="7111"/>
    <lineage>
        <taxon>Eukaryota</taxon>
        <taxon>Metazoa</taxon>
        <taxon>Ecdysozoa</taxon>
        <taxon>Arthropoda</taxon>
        <taxon>Hexapoda</taxon>
        <taxon>Insecta</taxon>
        <taxon>Pterygota</taxon>
        <taxon>Neoptera</taxon>
        <taxon>Endopterygota</taxon>
        <taxon>Lepidoptera</taxon>
        <taxon>Glossata</taxon>
        <taxon>Ditrysia</taxon>
        <taxon>Noctuoidea</taxon>
        <taxon>Noctuidae</taxon>
        <taxon>Plusiinae</taxon>
        <taxon>Trichoplusia</taxon>
    </lineage>
</organism>
<dbReference type="FunCoup" id="A0A7E5VU14">
    <property type="interactions" value="10"/>
</dbReference>
<keyword evidence="2" id="KW-1185">Reference proteome</keyword>
<accession>A0A7E5VU14</accession>
<evidence type="ECO:0000256" key="1">
    <source>
        <dbReference type="SAM" id="MobiDB-lite"/>
    </source>
</evidence>
<dbReference type="PANTHER" id="PTHR34756:SF1">
    <property type="entry name" value="CELL DIVISION CYCLE-ASSOCIATED PROTEIN 3"/>
    <property type="match status" value="1"/>
</dbReference>
<name>A0A7E5VU14_TRINI</name>
<evidence type="ECO:0000313" key="2">
    <source>
        <dbReference type="Proteomes" id="UP000322000"/>
    </source>
</evidence>
<feature type="region of interest" description="Disordered" evidence="1">
    <location>
        <begin position="1"/>
        <end position="55"/>
    </location>
</feature>
<feature type="compositionally biased region" description="Polar residues" evidence="1">
    <location>
        <begin position="330"/>
        <end position="339"/>
    </location>
</feature>
<proteinExistence type="predicted"/>
<feature type="compositionally biased region" description="Basic and acidic residues" evidence="1">
    <location>
        <begin position="424"/>
        <end position="434"/>
    </location>
</feature>
<dbReference type="AlphaFoldDB" id="A0A7E5VU14"/>